<evidence type="ECO:0000313" key="3">
    <source>
        <dbReference type="EMBL" id="RUQ84777.1"/>
    </source>
</evidence>
<dbReference type="EMBL" id="RZGY01000002">
    <property type="protein sequence ID" value="RUQ84777.1"/>
    <property type="molecule type" value="Genomic_DNA"/>
</dbReference>
<reference evidence="3 5" key="2">
    <citation type="submission" date="2018-12" db="EMBL/GenBank/DDBJ databases">
        <authorList>
            <person name="hu s."/>
            <person name="Xu Y."/>
            <person name="Xu B."/>
            <person name="Li F."/>
        </authorList>
    </citation>
    <scope>NUCLEOTIDE SEQUENCE [LARGE SCALE GENOMIC DNA]</scope>
    <source>
        <strain evidence="3 5">KSW2-17</strain>
    </source>
</reference>
<dbReference type="Proteomes" id="UP000268291">
    <property type="component" value="Unassembled WGS sequence"/>
</dbReference>
<comment type="caution">
    <text evidence="2">The sequence shown here is derived from an EMBL/GenBank/DDBJ whole genome shotgun (WGS) entry which is preliminary data.</text>
</comment>
<protein>
    <submittedName>
        <fullName evidence="2">Transcriptional regulator with XRE-family HTH domain</fullName>
    </submittedName>
    <submittedName>
        <fullName evidence="3">XRE family transcriptional regulator</fullName>
    </submittedName>
</protein>
<dbReference type="InterPro" id="IPR010982">
    <property type="entry name" value="Lambda_DNA-bd_dom_sf"/>
</dbReference>
<dbReference type="RefSeq" id="WP_106562605.1">
    <property type="nucleotide sequence ID" value="NZ_PYAU01000001.1"/>
</dbReference>
<organism evidence="2 4">
    <name type="scientific">Labedella gwakjiensis</name>
    <dbReference type="NCBI Taxonomy" id="390269"/>
    <lineage>
        <taxon>Bacteria</taxon>
        <taxon>Bacillati</taxon>
        <taxon>Actinomycetota</taxon>
        <taxon>Actinomycetes</taxon>
        <taxon>Micrococcales</taxon>
        <taxon>Microbacteriaceae</taxon>
        <taxon>Labedella</taxon>
    </lineage>
</organism>
<dbReference type="Proteomes" id="UP000241203">
    <property type="component" value="Unassembled WGS sequence"/>
</dbReference>
<dbReference type="SUPFAM" id="SSF47413">
    <property type="entry name" value="lambda repressor-like DNA-binding domains"/>
    <property type="match status" value="1"/>
</dbReference>
<dbReference type="EMBL" id="PYAU01000001">
    <property type="protein sequence ID" value="PSL37468.1"/>
    <property type="molecule type" value="Genomic_DNA"/>
</dbReference>
<keyword evidence="5" id="KW-1185">Reference proteome</keyword>
<name>A0A2P8GU18_9MICO</name>
<accession>A0A2P8GU18</accession>
<dbReference type="Pfam" id="PF13560">
    <property type="entry name" value="HTH_31"/>
    <property type="match status" value="1"/>
</dbReference>
<proteinExistence type="predicted"/>
<dbReference type="CDD" id="cd00093">
    <property type="entry name" value="HTH_XRE"/>
    <property type="match status" value="1"/>
</dbReference>
<dbReference type="GO" id="GO:0003677">
    <property type="term" value="F:DNA binding"/>
    <property type="evidence" value="ECO:0007669"/>
    <property type="project" value="InterPro"/>
</dbReference>
<reference evidence="2 4" key="1">
    <citation type="submission" date="2018-03" db="EMBL/GenBank/DDBJ databases">
        <title>Genomic Encyclopedia of Archaeal and Bacterial Type Strains, Phase II (KMG-II): from individual species to whole genera.</title>
        <authorList>
            <person name="Goeker M."/>
        </authorList>
    </citation>
    <scope>NUCLEOTIDE SEQUENCE [LARGE SCALE GENOMIC DNA]</scope>
    <source>
        <strain evidence="2 4">DSM 21548</strain>
    </source>
</reference>
<sequence length="249" mass="26549">MRIEEVVGAVREAAPLSVSSVAQRSGVSRPTLYRLLNGAVPRTDDLRELAIAAGFDIDASLVPLSDPLAAAAARTILGDRSVDEWAETSAEWRDRLERFAAGTAGVDREVAIIDEAGRASSPTHRPDAVHLRGDHRRVDRLVSAGRSSQGRWALSGWAALDALGIEVDAPTILWVEDARKIAQLLGDSFRPGRVERCDLIVVPAHPSVFAGGGAIEDVELVSPLQAHIDAAGLGDDARDQALAHLGRTR</sequence>
<gene>
    <name evidence="2" type="ORF">CLV49_1075</name>
    <name evidence="3" type="ORF">ELQ93_14410</name>
</gene>
<evidence type="ECO:0000259" key="1">
    <source>
        <dbReference type="PROSITE" id="PS50943"/>
    </source>
</evidence>
<dbReference type="InterPro" id="IPR001387">
    <property type="entry name" value="Cro/C1-type_HTH"/>
</dbReference>
<dbReference type="PROSITE" id="PS50943">
    <property type="entry name" value="HTH_CROC1"/>
    <property type="match status" value="1"/>
</dbReference>
<dbReference type="Gene3D" id="1.10.260.40">
    <property type="entry name" value="lambda repressor-like DNA-binding domains"/>
    <property type="match status" value="1"/>
</dbReference>
<dbReference type="AlphaFoldDB" id="A0A2P8GU18"/>
<evidence type="ECO:0000313" key="2">
    <source>
        <dbReference type="EMBL" id="PSL37468.1"/>
    </source>
</evidence>
<evidence type="ECO:0000313" key="5">
    <source>
        <dbReference type="Proteomes" id="UP000268291"/>
    </source>
</evidence>
<evidence type="ECO:0000313" key="4">
    <source>
        <dbReference type="Proteomes" id="UP000241203"/>
    </source>
</evidence>
<feature type="domain" description="HTH cro/C1-type" evidence="1">
    <location>
        <begin position="11"/>
        <end position="60"/>
    </location>
</feature>
<dbReference type="OrthoDB" id="5113474at2"/>